<keyword evidence="1" id="KW-0378">Hydrolase</keyword>
<dbReference type="PANTHER" id="PTHR12631">
    <property type="entry name" value="ALPHA-L-IDURONIDASE"/>
    <property type="match status" value="1"/>
</dbReference>
<evidence type="ECO:0000313" key="4">
    <source>
        <dbReference type="EMBL" id="GHO82124.1"/>
    </source>
</evidence>
<organism evidence="4 5">
    <name type="scientific">Dictyobacter formicarum</name>
    <dbReference type="NCBI Taxonomy" id="2778368"/>
    <lineage>
        <taxon>Bacteria</taxon>
        <taxon>Bacillati</taxon>
        <taxon>Chloroflexota</taxon>
        <taxon>Ktedonobacteria</taxon>
        <taxon>Ktedonobacterales</taxon>
        <taxon>Dictyobacteraceae</taxon>
        <taxon>Dictyobacter</taxon>
    </lineage>
</organism>
<evidence type="ECO:0000259" key="3">
    <source>
        <dbReference type="Pfam" id="PF02449"/>
    </source>
</evidence>
<protein>
    <recommendedName>
        <fullName evidence="3">Glycoside hydrolase family 42 N-terminal domain-containing protein</fullName>
    </recommendedName>
</protein>
<dbReference type="InterPro" id="IPR051923">
    <property type="entry name" value="Glycosyl_Hydrolase_39"/>
</dbReference>
<evidence type="ECO:0000313" key="5">
    <source>
        <dbReference type="Proteomes" id="UP000635565"/>
    </source>
</evidence>
<gene>
    <name evidence="4" type="ORF">KSZ_01300</name>
</gene>
<accession>A0ABQ3V852</accession>
<evidence type="ECO:0000256" key="1">
    <source>
        <dbReference type="ARBA" id="ARBA00022801"/>
    </source>
</evidence>
<dbReference type="EMBL" id="BNJJ01000001">
    <property type="protein sequence ID" value="GHO82124.1"/>
    <property type="molecule type" value="Genomic_DNA"/>
</dbReference>
<proteinExistence type="predicted"/>
<comment type="caution">
    <text evidence="4">The sequence shown here is derived from an EMBL/GenBank/DDBJ whole genome shotgun (WGS) entry which is preliminary data.</text>
</comment>
<sequence length="353" mass="40604">MKGPLFVALIILLASIALFYYYTFQPHTILVSNYNQPYGMTVYNNLHQQTIKDLQQLDIHWVRYQQNWSEIEPQPGHYNWQQLDAAVALANANHIHISFPLQTAPAWALRQTCANRLVFPGPDEMAAYGSAVAQRYNGKDGHGYIESYEIGNEEFDSLWTGKWDESISCRQPHFYGPILQPTYKAIKAASPQALVGMASIWWVNALHIQQYMQWLYQHHLESFFDFANFHYYVCNHDPASAVGEQPSFEQEWQIIHNVMKQYGDGQKPIWVTEVGWNINGVDQDAHCIVSPQTQANYLVKTAQVAMDSHVVRRIFWYTIDRGNDGMSITQTNGPLPAFNALQSFIHNYPTWSP</sequence>
<keyword evidence="2" id="KW-0326">Glycosidase</keyword>
<name>A0ABQ3V852_9CHLR</name>
<reference evidence="4 5" key="1">
    <citation type="journal article" date="2021" name="Int. J. Syst. Evol. Microbiol.">
        <title>Reticulibacter mediterranei gen. nov., sp. nov., within the new family Reticulibacteraceae fam. nov., and Ktedonospora formicarum gen. nov., sp. nov., Ktedonobacter robiniae sp. nov., Dictyobacter formicarum sp. nov. and Dictyobacter arantiisoli sp. nov., belonging to the class Ktedonobacteria.</title>
        <authorList>
            <person name="Yabe S."/>
            <person name="Zheng Y."/>
            <person name="Wang C.M."/>
            <person name="Sakai Y."/>
            <person name="Abe K."/>
            <person name="Yokota A."/>
            <person name="Donadio S."/>
            <person name="Cavaletti L."/>
            <person name="Monciardini P."/>
        </authorList>
    </citation>
    <scope>NUCLEOTIDE SEQUENCE [LARGE SCALE GENOMIC DNA]</scope>
    <source>
        <strain evidence="4 5">SOSP1-9</strain>
    </source>
</reference>
<dbReference type="Gene3D" id="3.20.20.80">
    <property type="entry name" value="Glycosidases"/>
    <property type="match status" value="1"/>
</dbReference>
<dbReference type="InterPro" id="IPR017853">
    <property type="entry name" value="GH"/>
</dbReference>
<dbReference type="Pfam" id="PF02449">
    <property type="entry name" value="Glyco_hydro_42"/>
    <property type="match status" value="1"/>
</dbReference>
<keyword evidence="5" id="KW-1185">Reference proteome</keyword>
<evidence type="ECO:0000256" key="2">
    <source>
        <dbReference type="ARBA" id="ARBA00023295"/>
    </source>
</evidence>
<dbReference type="InterPro" id="IPR013529">
    <property type="entry name" value="Glyco_hydro_42_N"/>
</dbReference>
<dbReference type="Proteomes" id="UP000635565">
    <property type="component" value="Unassembled WGS sequence"/>
</dbReference>
<dbReference type="PANTHER" id="PTHR12631:SF10">
    <property type="entry name" value="BETA-XYLOSIDASE-LIKE PROTEIN-RELATED"/>
    <property type="match status" value="1"/>
</dbReference>
<dbReference type="SUPFAM" id="SSF51445">
    <property type="entry name" value="(Trans)glycosidases"/>
    <property type="match status" value="1"/>
</dbReference>
<feature type="domain" description="Glycoside hydrolase family 42 N-terminal" evidence="3">
    <location>
        <begin position="44"/>
        <end position="111"/>
    </location>
</feature>